<organism evidence="1 2">
    <name type="scientific">Halobellus clavatus</name>
    <dbReference type="NCBI Taxonomy" id="660517"/>
    <lineage>
        <taxon>Archaea</taxon>
        <taxon>Methanobacteriati</taxon>
        <taxon>Methanobacteriota</taxon>
        <taxon>Stenosarchaea group</taxon>
        <taxon>Halobacteria</taxon>
        <taxon>Halobacteriales</taxon>
        <taxon>Haloferacaceae</taxon>
        <taxon>Halobellus</taxon>
    </lineage>
</organism>
<dbReference type="AlphaFoldDB" id="A0A1H3KBD2"/>
<dbReference type="Proteomes" id="UP000199170">
    <property type="component" value="Unassembled WGS sequence"/>
</dbReference>
<protein>
    <recommendedName>
        <fullName evidence="3">PQQ-like domain-containing protein</fullName>
    </recommendedName>
</protein>
<evidence type="ECO:0000313" key="1">
    <source>
        <dbReference type="EMBL" id="SDY49413.1"/>
    </source>
</evidence>
<dbReference type="EMBL" id="FNPB01000018">
    <property type="protein sequence ID" value="SDY49413.1"/>
    <property type="molecule type" value="Genomic_DNA"/>
</dbReference>
<evidence type="ECO:0008006" key="3">
    <source>
        <dbReference type="Google" id="ProtNLM"/>
    </source>
</evidence>
<dbReference type="PANTHER" id="PTHR42754:SF1">
    <property type="entry name" value="LIPOPROTEIN"/>
    <property type="match status" value="1"/>
</dbReference>
<dbReference type="RefSeq" id="WP_089769554.1">
    <property type="nucleotide sequence ID" value="NZ_FNPB01000018.1"/>
</dbReference>
<dbReference type="PANTHER" id="PTHR42754">
    <property type="entry name" value="ENDOGLUCANASE"/>
    <property type="match status" value="1"/>
</dbReference>
<reference evidence="2" key="1">
    <citation type="submission" date="2016-10" db="EMBL/GenBank/DDBJ databases">
        <authorList>
            <person name="Varghese N."/>
            <person name="Submissions S."/>
        </authorList>
    </citation>
    <scope>NUCLEOTIDE SEQUENCE [LARGE SCALE GENOMIC DNA]</scope>
    <source>
        <strain evidence="2">CGMCC 1.10118</strain>
    </source>
</reference>
<dbReference type="PROSITE" id="PS51318">
    <property type="entry name" value="TAT"/>
    <property type="match status" value="1"/>
</dbReference>
<dbReference type="STRING" id="660517.SAMN04487946_11838"/>
<dbReference type="OrthoDB" id="98274at2157"/>
<accession>A0A1H3KBD2</accession>
<sequence>MPTRRRVLLFGATAAVGGVGYVTRRDAAVPASAVSAVTDRLDPTWQSVSDGPWNVRWEVAVDGPPTATAQLSDGSVVVAGTQSAAENAPGWFSEIDADGAVRTARTLPRTTSNGPPSAILPTADGVLIGGDDDGDAAWVVALTDEGADRWENRYQPAGGSGRAPLAILPTQSPDAAYTLVSQRESFDDWRDSAWLLGVDANGHVRWNRTYDADVSYVDGACALDASTSLLVGRLDGTDGVESPAGALAIEHGGVAWRQTYPASVLRDVAPAVADGAAAVAVGRADRRDRDDVGVIARLSERGRVQWWRTLGSDEGALTMHSVQPTTQGYLLAGLVRRDDRDDVPFCGLFEPSTGRCRCYRFDRQRGARPVLVGDQLLSVSETAAGTVIRSLGRT</sequence>
<keyword evidence="2" id="KW-1185">Reference proteome</keyword>
<evidence type="ECO:0000313" key="2">
    <source>
        <dbReference type="Proteomes" id="UP000199170"/>
    </source>
</evidence>
<dbReference type="InterPro" id="IPR006311">
    <property type="entry name" value="TAT_signal"/>
</dbReference>
<proteinExistence type="predicted"/>
<name>A0A1H3KBD2_9EURY</name>
<gene>
    <name evidence="1" type="ORF">SAMN04487946_11838</name>
</gene>